<dbReference type="PROSITE" id="PS00196">
    <property type="entry name" value="COPPER_BLUE"/>
    <property type="match status" value="1"/>
</dbReference>
<dbReference type="InterPro" id="IPR028871">
    <property type="entry name" value="BlueCu_1_BS"/>
</dbReference>
<evidence type="ECO:0000256" key="5">
    <source>
        <dbReference type="RuleBase" id="RU363017"/>
    </source>
</evidence>
<dbReference type="GO" id="GO:0042597">
    <property type="term" value="C:periplasmic space"/>
    <property type="evidence" value="ECO:0007669"/>
    <property type="project" value="UniProtKB-SubCell"/>
</dbReference>
<evidence type="ECO:0000256" key="1">
    <source>
        <dbReference type="ARBA" id="ARBA00022448"/>
    </source>
</evidence>
<sequence>MTRKTPLALMLTLALAGLAPAAFAACSIELEGNDAMKFNLANIDVSKKCTTFEVKLRHTGKMARNVMGHNVVVSRTADMAAINADGIKAGLATEYVKPGDARVIAHSKVIGGGESTSFVIPVGKLNAANGPYSFFCSFPGHAALMKGTVTLKP</sequence>
<keyword evidence="5" id="KW-0574">Periplasm</keyword>
<dbReference type="InterPro" id="IPR008972">
    <property type="entry name" value="Cupredoxin"/>
</dbReference>
<keyword evidence="1 5" id="KW-0813">Transport</keyword>
<reference evidence="7 8" key="1">
    <citation type="submission" date="2017-09" db="EMBL/GenBank/DDBJ databases">
        <authorList>
            <person name="Ehlers B."/>
            <person name="Leendertz F.H."/>
        </authorList>
    </citation>
    <scope>NUCLEOTIDE SEQUENCE [LARGE SCALE GENOMIC DNA]</scope>
    <source>
        <strain evidence="7 8">CGMCC 1.10978</strain>
    </source>
</reference>
<dbReference type="OrthoDB" id="9814063at2"/>
<dbReference type="CDD" id="cd13922">
    <property type="entry name" value="Azurin"/>
    <property type="match status" value="1"/>
</dbReference>
<keyword evidence="8" id="KW-1185">Reference proteome</keyword>
<dbReference type="PANTHER" id="PTHR38439:SF2">
    <property type="entry name" value="OUTER MEMBRANE PROTEIN H.8"/>
    <property type="match status" value="1"/>
</dbReference>
<keyword evidence="4 5" id="KW-0186">Copper</keyword>
<feature type="domain" description="Blue (type 1) copper" evidence="6">
    <location>
        <begin position="25"/>
        <end position="152"/>
    </location>
</feature>
<evidence type="ECO:0000256" key="2">
    <source>
        <dbReference type="ARBA" id="ARBA00022723"/>
    </source>
</evidence>
<dbReference type="EMBL" id="OCND01000006">
    <property type="protein sequence ID" value="SOD55109.1"/>
    <property type="molecule type" value="Genomic_DNA"/>
</dbReference>
<evidence type="ECO:0000313" key="8">
    <source>
        <dbReference type="Proteomes" id="UP000219374"/>
    </source>
</evidence>
<evidence type="ECO:0000256" key="4">
    <source>
        <dbReference type="ARBA" id="ARBA00023008"/>
    </source>
</evidence>
<evidence type="ECO:0000256" key="3">
    <source>
        <dbReference type="ARBA" id="ARBA00022982"/>
    </source>
</evidence>
<keyword evidence="5" id="KW-0732">Signal</keyword>
<evidence type="ECO:0000313" key="7">
    <source>
        <dbReference type="EMBL" id="SOD55109.1"/>
    </source>
</evidence>
<gene>
    <name evidence="7" type="ORF">SAMN06296416_10673</name>
</gene>
<evidence type="ECO:0000259" key="6">
    <source>
        <dbReference type="Pfam" id="PF00127"/>
    </source>
</evidence>
<dbReference type="PROSITE" id="PS51257">
    <property type="entry name" value="PROKAR_LIPOPROTEIN"/>
    <property type="match status" value="1"/>
</dbReference>
<dbReference type="RefSeq" id="WP_097122380.1">
    <property type="nucleotide sequence ID" value="NZ_OCND01000006.1"/>
</dbReference>
<dbReference type="InterPro" id="IPR000923">
    <property type="entry name" value="BlueCu_1"/>
</dbReference>
<name>A0A286D8Y7_9GAMM</name>
<comment type="function">
    <text evidence="5">Transfers electrons from cytochrome c551 to cytochrome oxidase.</text>
</comment>
<dbReference type="NCBIfam" id="TIGR02695">
    <property type="entry name" value="azurin"/>
    <property type="match status" value="1"/>
</dbReference>
<feature type="chain" id="PRO_5011814664" description="Azurin" evidence="5">
    <location>
        <begin position="25"/>
        <end position="153"/>
    </location>
</feature>
<dbReference type="InterPro" id="IPR014068">
    <property type="entry name" value="Azurin"/>
</dbReference>
<dbReference type="Gene3D" id="2.60.40.420">
    <property type="entry name" value="Cupredoxins - blue copper proteins"/>
    <property type="match status" value="1"/>
</dbReference>
<keyword evidence="3 5" id="KW-0249">Electron transport</keyword>
<dbReference type="AlphaFoldDB" id="A0A286D8Y7"/>
<protein>
    <recommendedName>
        <fullName evidence="5">Azurin</fullName>
    </recommendedName>
</protein>
<dbReference type="GO" id="GO:0005507">
    <property type="term" value="F:copper ion binding"/>
    <property type="evidence" value="ECO:0007669"/>
    <property type="project" value="UniProtKB-UniRule"/>
</dbReference>
<dbReference type="GO" id="GO:0009055">
    <property type="term" value="F:electron transfer activity"/>
    <property type="evidence" value="ECO:0007669"/>
    <property type="project" value="InterPro"/>
</dbReference>
<organism evidence="7 8">
    <name type="scientific">Pseudoxanthomonas wuyuanensis</name>
    <dbReference type="NCBI Taxonomy" id="1073196"/>
    <lineage>
        <taxon>Bacteria</taxon>
        <taxon>Pseudomonadati</taxon>
        <taxon>Pseudomonadota</taxon>
        <taxon>Gammaproteobacteria</taxon>
        <taxon>Lysobacterales</taxon>
        <taxon>Lysobacteraceae</taxon>
        <taxon>Pseudoxanthomonas</taxon>
    </lineage>
</organism>
<comment type="subcellular location">
    <subcellularLocation>
        <location evidence="5">Periplasm</location>
    </subcellularLocation>
</comment>
<dbReference type="SUPFAM" id="SSF49503">
    <property type="entry name" value="Cupredoxins"/>
    <property type="match status" value="1"/>
</dbReference>
<dbReference type="Proteomes" id="UP000219374">
    <property type="component" value="Unassembled WGS sequence"/>
</dbReference>
<keyword evidence="2 5" id="KW-0479">Metal-binding</keyword>
<dbReference type="Pfam" id="PF00127">
    <property type="entry name" value="Copper-bind"/>
    <property type="match status" value="1"/>
</dbReference>
<accession>A0A286D8Y7</accession>
<feature type="signal peptide" evidence="5">
    <location>
        <begin position="1"/>
        <end position="24"/>
    </location>
</feature>
<dbReference type="InterPro" id="IPR050845">
    <property type="entry name" value="Cu-binding_ET"/>
</dbReference>
<proteinExistence type="predicted"/>
<dbReference type="PANTHER" id="PTHR38439">
    <property type="entry name" value="AURACYANIN-B"/>
    <property type="match status" value="1"/>
</dbReference>